<dbReference type="Gene3D" id="3.30.420.10">
    <property type="entry name" value="Ribonuclease H-like superfamily/Ribonuclease H"/>
    <property type="match status" value="1"/>
</dbReference>
<name>A0AAD9PTW5_ACRCE</name>
<evidence type="ECO:0000313" key="4">
    <source>
        <dbReference type="Proteomes" id="UP001249851"/>
    </source>
</evidence>
<gene>
    <name evidence="3" type="ORF">P5673_030627</name>
</gene>
<reference evidence="3" key="2">
    <citation type="journal article" date="2023" name="Science">
        <title>Genomic signatures of disease resistance in endangered staghorn corals.</title>
        <authorList>
            <person name="Vollmer S.V."/>
            <person name="Selwyn J.D."/>
            <person name="Despard B.A."/>
            <person name="Roesel C.L."/>
        </authorList>
    </citation>
    <scope>NUCLEOTIDE SEQUENCE</scope>
    <source>
        <strain evidence="3">K2</strain>
    </source>
</reference>
<dbReference type="EMBL" id="JARQWQ010000133">
    <property type="protein sequence ID" value="KAK2549000.1"/>
    <property type="molecule type" value="Genomic_DNA"/>
</dbReference>
<reference evidence="3" key="1">
    <citation type="journal article" date="2023" name="G3 (Bethesda)">
        <title>Whole genome assembly and annotation of the endangered Caribbean coral Acropora cervicornis.</title>
        <authorList>
            <person name="Selwyn J.D."/>
            <person name="Vollmer S.V."/>
        </authorList>
    </citation>
    <scope>NUCLEOTIDE SEQUENCE</scope>
    <source>
        <strain evidence="3">K2</strain>
    </source>
</reference>
<dbReference type="Pfam" id="PF13358">
    <property type="entry name" value="DDE_3"/>
    <property type="match status" value="1"/>
</dbReference>
<dbReference type="InterPro" id="IPR038717">
    <property type="entry name" value="Tc1-like_DDE_dom"/>
</dbReference>
<evidence type="ECO:0000313" key="3">
    <source>
        <dbReference type="EMBL" id="KAK2549000.1"/>
    </source>
</evidence>
<dbReference type="GO" id="GO:0003676">
    <property type="term" value="F:nucleic acid binding"/>
    <property type="evidence" value="ECO:0007669"/>
    <property type="project" value="InterPro"/>
</dbReference>
<evidence type="ECO:0000259" key="2">
    <source>
        <dbReference type="Pfam" id="PF13358"/>
    </source>
</evidence>
<comment type="caution">
    <text evidence="3">The sequence shown here is derived from an EMBL/GenBank/DDBJ whole genome shotgun (WGS) entry which is preliminary data.</text>
</comment>
<proteinExistence type="predicted"/>
<protein>
    <recommendedName>
        <fullName evidence="2">Tc1-like transposase DDE domain-containing protein</fullName>
    </recommendedName>
</protein>
<sequence length="391" mass="44033">MESKERFKSTLRSSHGYSTRSPKPKTECRKRVSYFRFINDWMSLPGPSTPYITATNDAPYRISFNAIRFTVVTRKNFSWDACSVTFESLLEQVGTKVKGDVLKIKVDPDHILGNAMAIYKDPDFDPTSPIRIAEVVAGQVTHDLSPVYGGKDKKDCKSQRKGSKDLAGGRRLHLIVAIAYGRGMICAEPYERMSGEYFERFIRRNFPILFEITGKNKGEPKLFVMDNDPSQTSAKAKCALCHAKCKMVQIPARSPDLNPIDNNTITTETWHEFVYRIKRNLWSISKDYIDKTIASICQLRVKVLHLTVIISVSLSSTIPFFTKTTGYLLVANIGVSRSKTISFAKCDFGAALHDNSSNAVLVVEVDTSEVANRGRCNVVADSELDPQWWQF</sequence>
<dbReference type="AlphaFoldDB" id="A0AAD9PTW5"/>
<organism evidence="3 4">
    <name type="scientific">Acropora cervicornis</name>
    <name type="common">Staghorn coral</name>
    <dbReference type="NCBI Taxonomy" id="6130"/>
    <lineage>
        <taxon>Eukaryota</taxon>
        <taxon>Metazoa</taxon>
        <taxon>Cnidaria</taxon>
        <taxon>Anthozoa</taxon>
        <taxon>Hexacorallia</taxon>
        <taxon>Scleractinia</taxon>
        <taxon>Astrocoeniina</taxon>
        <taxon>Acroporidae</taxon>
        <taxon>Acropora</taxon>
    </lineage>
</organism>
<accession>A0AAD9PTW5</accession>
<keyword evidence="4" id="KW-1185">Reference proteome</keyword>
<feature type="domain" description="Tc1-like transposase DDE" evidence="2">
    <location>
        <begin position="161"/>
        <end position="262"/>
    </location>
</feature>
<feature type="region of interest" description="Disordered" evidence="1">
    <location>
        <begin position="1"/>
        <end position="25"/>
    </location>
</feature>
<dbReference type="InterPro" id="IPR036397">
    <property type="entry name" value="RNaseH_sf"/>
</dbReference>
<dbReference type="Proteomes" id="UP001249851">
    <property type="component" value="Unassembled WGS sequence"/>
</dbReference>
<feature type="compositionally biased region" description="Polar residues" evidence="1">
    <location>
        <begin position="10"/>
        <end position="21"/>
    </location>
</feature>
<evidence type="ECO:0000256" key="1">
    <source>
        <dbReference type="SAM" id="MobiDB-lite"/>
    </source>
</evidence>